<gene>
    <name evidence="2" type="ORF">MED297_11075</name>
</gene>
<comment type="caution">
    <text evidence="2">The sequence shown here is derived from an EMBL/GenBank/DDBJ whole genome shotgun (WGS) entry which is preliminary data.</text>
</comment>
<dbReference type="PANTHER" id="PTHR18964">
    <property type="entry name" value="ROK (REPRESSOR, ORF, KINASE) FAMILY"/>
    <property type="match status" value="1"/>
</dbReference>
<proteinExistence type="inferred from homology"/>
<dbReference type="SUPFAM" id="SSF53067">
    <property type="entry name" value="Actin-like ATPase domain"/>
    <property type="match status" value="1"/>
</dbReference>
<dbReference type="HOGENOM" id="CLU_036604_0_1_6"/>
<keyword evidence="3" id="KW-1185">Reference proteome</keyword>
<evidence type="ECO:0000256" key="1">
    <source>
        <dbReference type="ARBA" id="ARBA00006479"/>
    </source>
</evidence>
<dbReference type="GO" id="GO:0016301">
    <property type="term" value="F:kinase activity"/>
    <property type="evidence" value="ECO:0007669"/>
    <property type="project" value="UniProtKB-KW"/>
</dbReference>
<sequence length="304" mass="32769">MTLISIDLGGTRVKMGAFVNDRLDRTTVLTINSQAAMTLTLNQIANQVRQWQHDGLPAIDGIALALPGIVDRDRQQVLRINGKHQDAPVTDFRQWARQTFQCPLLLQNDAIAALQGEWQQGAGENRRNVIMLTLGTGIGTGAIVDGQLLAGAGHFAGNLGGHSLTTIDGAVCNCGASGCAEAQASSWALQTDFKQLWQSADQGDTQAQQQLQHTLQVWSRLIHNLILAYSPERVIIGGGIAARGSSLLRDLKARLPDNLWYHADDIDFRLAQLGDMAAVIGGAVAFQSRRATSDWKTSASPVKC</sequence>
<organism evidence="2 3">
    <name type="scientific">Reinekea blandensis MED297</name>
    <dbReference type="NCBI Taxonomy" id="314283"/>
    <lineage>
        <taxon>Bacteria</taxon>
        <taxon>Pseudomonadati</taxon>
        <taxon>Pseudomonadota</taxon>
        <taxon>Gammaproteobacteria</taxon>
        <taxon>Oceanospirillales</taxon>
        <taxon>Saccharospirillaceae</taxon>
        <taxon>Reinekea</taxon>
    </lineage>
</organism>
<dbReference type="Gene3D" id="3.30.420.40">
    <property type="match status" value="2"/>
</dbReference>
<protein>
    <submittedName>
        <fullName evidence="2">Glucose kinase</fullName>
    </submittedName>
</protein>
<keyword evidence="2" id="KW-0418">Kinase</keyword>
<dbReference type="InterPro" id="IPR043129">
    <property type="entry name" value="ATPase_NBD"/>
</dbReference>
<dbReference type="PANTHER" id="PTHR18964:SF149">
    <property type="entry name" value="BIFUNCTIONAL UDP-N-ACETYLGLUCOSAMINE 2-EPIMERASE_N-ACETYLMANNOSAMINE KINASE"/>
    <property type="match status" value="1"/>
</dbReference>
<dbReference type="OrthoDB" id="8595273at2"/>
<keyword evidence="2" id="KW-0808">Transferase</keyword>
<dbReference type="Pfam" id="PF00480">
    <property type="entry name" value="ROK"/>
    <property type="match status" value="1"/>
</dbReference>
<evidence type="ECO:0000313" key="2">
    <source>
        <dbReference type="EMBL" id="EAR10553.1"/>
    </source>
</evidence>
<accession>A4BAU0</accession>
<evidence type="ECO:0000313" key="3">
    <source>
        <dbReference type="Proteomes" id="UP000005953"/>
    </source>
</evidence>
<name>A4BAU0_9GAMM</name>
<dbReference type="RefSeq" id="WP_008041737.1">
    <property type="nucleotide sequence ID" value="NZ_CH724149.1"/>
</dbReference>
<dbReference type="EMBL" id="AAOE01000003">
    <property type="protein sequence ID" value="EAR10553.1"/>
    <property type="molecule type" value="Genomic_DNA"/>
</dbReference>
<dbReference type="InterPro" id="IPR000600">
    <property type="entry name" value="ROK"/>
</dbReference>
<dbReference type="Proteomes" id="UP000005953">
    <property type="component" value="Unassembled WGS sequence"/>
</dbReference>
<reference evidence="2 3" key="1">
    <citation type="submission" date="2006-02" db="EMBL/GenBank/DDBJ databases">
        <authorList>
            <person name="Pinhassi J."/>
            <person name="Pedros-Alio C."/>
            <person name="Ferriera S."/>
            <person name="Johnson J."/>
            <person name="Kravitz S."/>
            <person name="Halpern A."/>
            <person name="Remington K."/>
            <person name="Beeson K."/>
            <person name="Tran B."/>
            <person name="Rogers Y.-H."/>
            <person name="Friedman R."/>
            <person name="Venter J.C."/>
        </authorList>
    </citation>
    <scope>NUCLEOTIDE SEQUENCE [LARGE SCALE GENOMIC DNA]</scope>
    <source>
        <strain evidence="2 3">MED297</strain>
    </source>
</reference>
<comment type="similarity">
    <text evidence="1">Belongs to the ROK (NagC/XylR) family.</text>
</comment>
<dbReference type="AlphaFoldDB" id="A4BAU0"/>
<dbReference type="STRING" id="314283.MED297_11075"/>